<comment type="caution">
    <text evidence="1">The sequence shown here is derived from an EMBL/GenBank/DDBJ whole genome shotgun (WGS) entry which is preliminary data.</text>
</comment>
<sequence length="72" mass="7895">MKMTQRQWDETLKVALLLVVVVCAPAFAAQRLWYQLVMLLYPAGSAVHAASHTPAVVDEKAVSLVSEQKQAS</sequence>
<name>A0AAN9U129_9PEZI</name>
<organism evidence="1 2">
    <name type="scientific">Cytospora paraplurivora</name>
    <dbReference type="NCBI Taxonomy" id="2898453"/>
    <lineage>
        <taxon>Eukaryota</taxon>
        <taxon>Fungi</taxon>
        <taxon>Dikarya</taxon>
        <taxon>Ascomycota</taxon>
        <taxon>Pezizomycotina</taxon>
        <taxon>Sordariomycetes</taxon>
        <taxon>Sordariomycetidae</taxon>
        <taxon>Diaporthales</taxon>
        <taxon>Cytosporaceae</taxon>
        <taxon>Cytospora</taxon>
    </lineage>
</organism>
<reference evidence="1 2" key="1">
    <citation type="journal article" date="2023" name="PLoS ONE">
        <title>Cytospora paraplurivora sp. nov. isolated from orchards with fruit tree decline syndrome in Ontario, Canada.</title>
        <authorList>
            <person name="Ilyukhin E."/>
            <person name="Nguyen H.D.T."/>
            <person name="Castle A.J."/>
            <person name="Ellouze W."/>
        </authorList>
    </citation>
    <scope>NUCLEOTIDE SEQUENCE [LARGE SCALE GENOMIC DNA]</scope>
    <source>
        <strain evidence="1 2">FDS-564</strain>
    </source>
</reference>
<protein>
    <submittedName>
        <fullName evidence="1">Uncharacterized protein</fullName>
    </submittedName>
</protein>
<keyword evidence="2" id="KW-1185">Reference proteome</keyword>
<proteinExistence type="predicted"/>
<evidence type="ECO:0000313" key="1">
    <source>
        <dbReference type="EMBL" id="KAK7733702.1"/>
    </source>
</evidence>
<gene>
    <name evidence="1" type="ORF">SLS53_008169</name>
</gene>
<accession>A0AAN9U129</accession>
<evidence type="ECO:0000313" key="2">
    <source>
        <dbReference type="Proteomes" id="UP001320245"/>
    </source>
</evidence>
<dbReference type="EMBL" id="JAJSPL020000046">
    <property type="protein sequence ID" value="KAK7733702.1"/>
    <property type="molecule type" value="Genomic_DNA"/>
</dbReference>
<dbReference type="Proteomes" id="UP001320245">
    <property type="component" value="Unassembled WGS sequence"/>
</dbReference>
<dbReference type="AlphaFoldDB" id="A0AAN9U129"/>